<dbReference type="eggNOG" id="ENOG5032Z86">
    <property type="taxonomic scope" value="Bacteria"/>
</dbReference>
<evidence type="ECO:0000313" key="3">
    <source>
        <dbReference type="Proteomes" id="UP000001693"/>
    </source>
</evidence>
<dbReference type="EMBL" id="CP001013">
    <property type="protein sequence ID" value="ACB35014.1"/>
    <property type="molecule type" value="Genomic_DNA"/>
</dbReference>
<accession>B1XWL3</accession>
<dbReference type="Pfam" id="PF11390">
    <property type="entry name" value="FdsD"/>
    <property type="match status" value="1"/>
</dbReference>
<feature type="compositionally biased region" description="Basic and acidic residues" evidence="1">
    <location>
        <begin position="12"/>
        <end position="22"/>
    </location>
</feature>
<dbReference type="Proteomes" id="UP000001693">
    <property type="component" value="Chromosome"/>
</dbReference>
<organism evidence="2 3">
    <name type="scientific">Leptothrix cholodnii (strain ATCC 51168 / LMG 8142 / SP-6)</name>
    <name type="common">Leptothrix discophora (strain SP-6)</name>
    <dbReference type="NCBI Taxonomy" id="395495"/>
    <lineage>
        <taxon>Bacteria</taxon>
        <taxon>Pseudomonadati</taxon>
        <taxon>Pseudomonadota</taxon>
        <taxon>Betaproteobacteria</taxon>
        <taxon>Burkholderiales</taxon>
        <taxon>Sphaerotilaceae</taxon>
        <taxon>Leptothrix</taxon>
    </lineage>
</organism>
<protein>
    <recommendedName>
        <fullName evidence="4">Formate dehydrogenase delta subunit</fullName>
    </recommendedName>
</protein>
<keyword evidence="3" id="KW-1185">Reference proteome</keyword>
<proteinExistence type="predicted"/>
<dbReference type="STRING" id="395495.Lcho_2749"/>
<dbReference type="AlphaFoldDB" id="B1XWL3"/>
<name>B1XWL3_LEPCP</name>
<dbReference type="HOGENOM" id="CLU_166802_0_0_4"/>
<dbReference type="KEGG" id="lch:Lcho_2749"/>
<evidence type="ECO:0008006" key="4">
    <source>
        <dbReference type="Google" id="ProtNLM"/>
    </source>
</evidence>
<dbReference type="InterPro" id="IPR021074">
    <property type="entry name" value="Formate_DH_dsu"/>
</dbReference>
<reference evidence="2 3" key="1">
    <citation type="submission" date="2008-03" db="EMBL/GenBank/DDBJ databases">
        <title>Complete sequence of Leptothrix cholodnii SP-6.</title>
        <authorList>
            <consortium name="US DOE Joint Genome Institute"/>
            <person name="Copeland A."/>
            <person name="Lucas S."/>
            <person name="Lapidus A."/>
            <person name="Glavina del Rio T."/>
            <person name="Dalin E."/>
            <person name="Tice H."/>
            <person name="Bruce D."/>
            <person name="Goodwin L."/>
            <person name="Pitluck S."/>
            <person name="Chertkov O."/>
            <person name="Brettin T."/>
            <person name="Detter J.C."/>
            <person name="Han C."/>
            <person name="Kuske C.R."/>
            <person name="Schmutz J."/>
            <person name="Larimer F."/>
            <person name="Land M."/>
            <person name="Hauser L."/>
            <person name="Kyrpides N."/>
            <person name="Lykidis A."/>
            <person name="Emerson D."/>
            <person name="Richardson P."/>
        </authorList>
    </citation>
    <scope>NUCLEOTIDE SEQUENCE [LARGE SCALE GENOMIC DNA]</scope>
    <source>
        <strain evidence="3">ATCC 51168 / LMG 8142 / SP-6</strain>
    </source>
</reference>
<gene>
    <name evidence="2" type="ordered locus">Lcho_2749</name>
</gene>
<feature type="region of interest" description="Disordered" evidence="1">
    <location>
        <begin position="1"/>
        <end position="25"/>
    </location>
</feature>
<evidence type="ECO:0000313" key="2">
    <source>
        <dbReference type="EMBL" id="ACB35014.1"/>
    </source>
</evidence>
<sequence>MSEPADPGHQAHHAEPHAHADSTGHLVRMANSIGDFFGAYPDHDEALEGVASHIHKFWEPRMRRQLYAHLDGTAQGAGLSELVREAVSARRGDLQPRG</sequence>
<evidence type="ECO:0000256" key="1">
    <source>
        <dbReference type="SAM" id="MobiDB-lite"/>
    </source>
</evidence>